<dbReference type="EMBL" id="ACHB01000011">
    <property type="protein sequence ID" value="EEI93832.1"/>
    <property type="molecule type" value="Genomic_DNA"/>
</dbReference>
<dbReference type="SUPFAM" id="SSF49899">
    <property type="entry name" value="Concanavalin A-like lectins/glucanases"/>
    <property type="match status" value="1"/>
</dbReference>
<dbReference type="Pfam" id="PF19081">
    <property type="entry name" value="Ig_7"/>
    <property type="match status" value="1"/>
</dbReference>
<organism evidence="3 4">
    <name type="scientific">Sphingobacterium spiritivorum ATCC 33300</name>
    <dbReference type="NCBI Taxonomy" id="525372"/>
    <lineage>
        <taxon>Bacteria</taxon>
        <taxon>Pseudomonadati</taxon>
        <taxon>Bacteroidota</taxon>
        <taxon>Sphingobacteriia</taxon>
        <taxon>Sphingobacteriales</taxon>
        <taxon>Sphingobacteriaceae</taxon>
        <taxon>Sphingobacterium</taxon>
    </lineage>
</organism>
<name>C2FTA8_SPHSI</name>
<dbReference type="InterPro" id="IPR013320">
    <property type="entry name" value="ConA-like_dom_sf"/>
</dbReference>
<gene>
    <name evidence="3" type="ORF">HMPREF0765_0564</name>
</gene>
<sequence>MTQVNLNTHNITFRTVLKMTVLAIAFFFMQKTADAQFTITENFKGAVSPDIILGDDSKLTSGQEDPVGAGWLRLTPDDQNKKGYAFINKTFPSSLGIIADFEYKIWRTKDGRGGLNDGGDGFSIFLFDGTTTASQFALGGYGGSLGYARNKDNPNNNNGLKNGYIGIGFDAFGNFTNKFAPDKFTGANQAVPNSITLRGSTGTADNATSNPFLKSVNISGTGTGTKTDVPANYTGTLGNGWQNHIDYNKSSGTSAGAYPTSRPTDGVFYRRVQLEVIPVAGNKYNITLRWKREGQTDFEELITYTTTEAPPAILKLGFAASTGWAVNFHELRNLLVTTPGNLRVVKRADKDVLRSIAGSGSENKVTYTIEVVNDTDADLTKIDFKDKITDGDGNLVTPDMFTINSISYSGFLAGTTLPSTSATNEFTGSLNLAKKTTGRITVTGTLNKIPAGNILTNTTNVMPTDITDQDLENNTSVVNTPVIAENVDLTLLSNVPDACIDPGAGNNFEIKVVNKGNQATTTANRIVVTKVIPSNVTFTQSASDYSGWTRSVSGSTYTYTATLGLGSGIVAANPIKYNLKPNSGVTTYTDQTSVKYLSGTSTSTTELEPVANRGNNSLIINMVAPPVAPVANTPVYYCIGETAVPLTATASGSNTLRWYTQTTGVPLANAPTPSTTTAGTFTYYVSQTNGNCEGPMTPIQVIVQPVPTAGSIGIDQTICENSVPQLITSVQNGTIAGNTTLTYRWEQSIDGGSTWNNVAGTSSTLQPGKLNKTTQFRRITVSLSSGHTCESGFTNVITIRVKNCKVITNPILINKARRQ</sequence>
<dbReference type="HOGENOM" id="CLU_345089_0_0_10"/>
<keyword evidence="1" id="KW-0732">Signal</keyword>
<dbReference type="InterPro" id="IPR044023">
    <property type="entry name" value="Ig_7"/>
</dbReference>
<protein>
    <submittedName>
        <fullName evidence="3">Conserved repeat protein</fullName>
    </submittedName>
</protein>
<evidence type="ECO:0000259" key="2">
    <source>
        <dbReference type="Pfam" id="PF19081"/>
    </source>
</evidence>
<feature type="chain" id="PRO_5002913784" evidence="1">
    <location>
        <begin position="36"/>
        <end position="819"/>
    </location>
</feature>
<accession>C2FTA8</accession>
<dbReference type="GO" id="GO:0005975">
    <property type="term" value="P:carbohydrate metabolic process"/>
    <property type="evidence" value="ECO:0007669"/>
    <property type="project" value="UniProtKB-ARBA"/>
</dbReference>
<evidence type="ECO:0000313" key="3">
    <source>
        <dbReference type="EMBL" id="EEI93832.1"/>
    </source>
</evidence>
<dbReference type="Gene3D" id="2.60.120.200">
    <property type="match status" value="1"/>
</dbReference>
<dbReference type="Proteomes" id="UP000006241">
    <property type="component" value="Unassembled WGS sequence"/>
</dbReference>
<proteinExistence type="predicted"/>
<reference evidence="3 4" key="1">
    <citation type="submission" date="2009-01" db="EMBL/GenBank/DDBJ databases">
        <authorList>
            <person name="Qin X."/>
            <person name="Bachman B."/>
            <person name="Battles P."/>
            <person name="Bell A."/>
            <person name="Bess C."/>
            <person name="Bickham C."/>
            <person name="Chaboub L."/>
            <person name="Chen D."/>
            <person name="Coyle M."/>
            <person name="Deiros D.R."/>
            <person name="Dinh H."/>
            <person name="Forbes L."/>
            <person name="Fowler G."/>
            <person name="Francisco L."/>
            <person name="Fu Q."/>
            <person name="Gubbala S."/>
            <person name="Hale W."/>
            <person name="Han Y."/>
            <person name="Hemphill L."/>
            <person name="Highlander S.K."/>
            <person name="Hirani K."/>
            <person name="Hogues M."/>
            <person name="Jackson L."/>
            <person name="Jakkamsetti A."/>
            <person name="Javaid M."/>
            <person name="Jiang H."/>
            <person name="Korchina V."/>
            <person name="Kovar C."/>
            <person name="Lara F."/>
            <person name="Lee S."/>
            <person name="Mata R."/>
            <person name="Mathew T."/>
            <person name="Moen C."/>
            <person name="Morales K."/>
            <person name="Munidasa M."/>
            <person name="Nazareth L."/>
            <person name="Ngo R."/>
            <person name="Nguyen L."/>
            <person name="Okwuonu G."/>
            <person name="Ongeri F."/>
            <person name="Patil S."/>
            <person name="Petrosino J."/>
            <person name="Pham C."/>
            <person name="Pham P."/>
            <person name="Pu L.-L."/>
            <person name="Puazo M."/>
            <person name="Raj R."/>
            <person name="Reid J."/>
            <person name="Rouhana J."/>
            <person name="Saada N."/>
            <person name="Shang Y."/>
            <person name="Simmons D."/>
            <person name="Thornton R."/>
            <person name="Warren J."/>
            <person name="Weissenberger G."/>
            <person name="Zhang J."/>
            <person name="Zhang L."/>
            <person name="Zhou C."/>
            <person name="Zhu D."/>
            <person name="Muzny D."/>
            <person name="Worley K."/>
            <person name="Gibbs R."/>
        </authorList>
    </citation>
    <scope>NUCLEOTIDE SEQUENCE [LARGE SCALE GENOMIC DNA]</scope>
    <source>
        <strain evidence="3 4">ATCC 33300</strain>
    </source>
</reference>
<dbReference type="GO" id="GO:0004553">
    <property type="term" value="F:hydrolase activity, hydrolyzing O-glycosyl compounds"/>
    <property type="evidence" value="ECO:0007669"/>
    <property type="project" value="UniProtKB-ARBA"/>
</dbReference>
<feature type="domain" description="Ig-like" evidence="2">
    <location>
        <begin position="626"/>
        <end position="705"/>
    </location>
</feature>
<feature type="signal peptide" evidence="1">
    <location>
        <begin position="1"/>
        <end position="35"/>
    </location>
</feature>
<dbReference type="RefSeq" id="WP_003011991.1">
    <property type="nucleotide sequence ID" value="NZ_GG668636.1"/>
</dbReference>
<dbReference type="AlphaFoldDB" id="C2FTA8"/>
<evidence type="ECO:0000313" key="4">
    <source>
        <dbReference type="Proteomes" id="UP000006241"/>
    </source>
</evidence>
<comment type="caution">
    <text evidence="3">The sequence shown here is derived from an EMBL/GenBank/DDBJ whole genome shotgun (WGS) entry which is preliminary data.</text>
</comment>
<evidence type="ECO:0000256" key="1">
    <source>
        <dbReference type="SAM" id="SignalP"/>
    </source>
</evidence>